<comment type="similarity">
    <text evidence="1 6 7">Belongs to the glutamine synthetase family.</text>
</comment>
<protein>
    <recommendedName>
        <fullName evidence="4">Lengsin</fullName>
    </recommendedName>
    <alternativeName>
        <fullName evidence="5">Glutamate-ammonia ligase domain-containing protein 1</fullName>
    </alternativeName>
</protein>
<feature type="domain" description="GS catalytic" evidence="8">
    <location>
        <begin position="118"/>
        <end position="449"/>
    </location>
</feature>
<dbReference type="SUPFAM" id="SSF55931">
    <property type="entry name" value="Glutamine synthetase/guanido kinase"/>
    <property type="match status" value="1"/>
</dbReference>
<dbReference type="PANTHER" id="PTHR43407:SF1">
    <property type="entry name" value="LENGSIN"/>
    <property type="match status" value="1"/>
</dbReference>
<evidence type="ECO:0000313" key="9">
    <source>
        <dbReference type="EMBL" id="CEK74462.1"/>
    </source>
</evidence>
<dbReference type="EMBL" id="HACG01027597">
    <property type="protein sequence ID" value="CEK74462.1"/>
    <property type="molecule type" value="Transcribed_RNA"/>
</dbReference>
<comment type="function">
    <text evidence="2">May act as a component of the cytoskeleton or as a chaperone for the reorganization of intermediate filament proteins during terminal differentiation in the lens. Does not seem to have enzymatic activity.</text>
</comment>
<evidence type="ECO:0000256" key="3">
    <source>
        <dbReference type="ARBA" id="ARBA00038790"/>
    </source>
</evidence>
<dbReference type="GO" id="GO:0005737">
    <property type="term" value="C:cytoplasm"/>
    <property type="evidence" value="ECO:0007669"/>
    <property type="project" value="TreeGrafter"/>
</dbReference>
<dbReference type="GO" id="GO:0004356">
    <property type="term" value="F:glutamine synthetase activity"/>
    <property type="evidence" value="ECO:0007669"/>
    <property type="project" value="InterPro"/>
</dbReference>
<evidence type="ECO:0000256" key="5">
    <source>
        <dbReference type="ARBA" id="ARBA00042675"/>
    </source>
</evidence>
<dbReference type="InterPro" id="IPR008146">
    <property type="entry name" value="Gln_synth_cat_dom"/>
</dbReference>
<organism evidence="9">
    <name type="scientific">Arion vulgaris</name>
    <dbReference type="NCBI Taxonomy" id="1028688"/>
    <lineage>
        <taxon>Eukaryota</taxon>
        <taxon>Metazoa</taxon>
        <taxon>Spiralia</taxon>
        <taxon>Lophotrochozoa</taxon>
        <taxon>Mollusca</taxon>
        <taxon>Gastropoda</taxon>
        <taxon>Heterobranchia</taxon>
        <taxon>Euthyneura</taxon>
        <taxon>Panpulmonata</taxon>
        <taxon>Eupulmonata</taxon>
        <taxon>Stylommatophora</taxon>
        <taxon>Helicina</taxon>
        <taxon>Arionoidea</taxon>
        <taxon>Arionidae</taxon>
        <taxon>Arion</taxon>
    </lineage>
</organism>
<reference evidence="9" key="1">
    <citation type="submission" date="2014-12" db="EMBL/GenBank/DDBJ databases">
        <title>Insight into the proteome of Arion vulgaris.</title>
        <authorList>
            <person name="Aradska J."/>
            <person name="Bulat T."/>
            <person name="Smidak R."/>
            <person name="Sarate P."/>
            <person name="Gangsoo J."/>
            <person name="Sialana F."/>
            <person name="Bilban M."/>
            <person name="Lubec G."/>
        </authorList>
    </citation>
    <scope>NUCLEOTIDE SEQUENCE</scope>
    <source>
        <tissue evidence="9">Skin</tissue>
    </source>
</reference>
<accession>A0A0B7A1L3</accession>
<dbReference type="PANTHER" id="PTHR43407">
    <property type="entry name" value="GLUTAMINE SYNTHETASE"/>
    <property type="match status" value="1"/>
</dbReference>
<sequence>MSHTLKPQLTVDDFDLIQTVCMDISGLPKGKLVPKVVAQSAVYKGGYELFYYTHTVGQACDLPSSVPEIMDGGFGNGVFFPIVDTLVELPWVSKPGRRVGQIIGHILREDGQTEETTVRYQVERQLKKLELMGLKITSSCRCQFTVFKSGTECKEYLGYSNCHTSSPYSDMGSEEIMFDLCKQLHKAGVDVDSWSSGQGRGAFELSIAPTEGLRIADMACRLKHGVRSVLAASGYRATFMTNPRETDKASSFTFRFTANAANGHNAFYDETKEDKISDLARAWIAGMIHHGEGITALYCPNFNCFQRFIVDTTSPKHLDWDIDSSKTFLSVHVIQEDVWIESNLPSSACNPYFVLLATVAAGIDGVEKNMTCPEKSSPDARAVPESQETALDALTADSVLEEALSSLLLRAFVGIKRETEVAKFKELETADDKEEKIKLLENHLYLTRI</sequence>
<dbReference type="SMART" id="SM01230">
    <property type="entry name" value="Gln-synt_C"/>
    <property type="match status" value="1"/>
</dbReference>
<dbReference type="Pfam" id="PF00120">
    <property type="entry name" value="Gln-synt_C"/>
    <property type="match status" value="1"/>
</dbReference>
<evidence type="ECO:0000256" key="4">
    <source>
        <dbReference type="ARBA" id="ARBA00039404"/>
    </source>
</evidence>
<evidence type="ECO:0000256" key="1">
    <source>
        <dbReference type="ARBA" id="ARBA00009897"/>
    </source>
</evidence>
<evidence type="ECO:0000259" key="8">
    <source>
        <dbReference type="PROSITE" id="PS51987"/>
    </source>
</evidence>
<comment type="subunit">
    <text evidence="3">Dodecamer. Interacts with BFSP2 and VIM.</text>
</comment>
<dbReference type="GO" id="GO:0016020">
    <property type="term" value="C:membrane"/>
    <property type="evidence" value="ECO:0007669"/>
    <property type="project" value="TreeGrafter"/>
</dbReference>
<evidence type="ECO:0000256" key="6">
    <source>
        <dbReference type="PROSITE-ProRule" id="PRU01331"/>
    </source>
</evidence>
<name>A0A0B7A1L3_9EUPU</name>
<dbReference type="Gene3D" id="3.30.590.10">
    <property type="entry name" value="Glutamine synthetase/guanido kinase, catalytic domain"/>
    <property type="match status" value="1"/>
</dbReference>
<dbReference type="AlphaFoldDB" id="A0A0B7A1L3"/>
<gene>
    <name evidence="9" type="primary">ORF91173</name>
</gene>
<proteinExistence type="inferred from homology"/>
<dbReference type="PROSITE" id="PS51987">
    <property type="entry name" value="GS_CATALYTIC"/>
    <property type="match status" value="1"/>
</dbReference>
<evidence type="ECO:0000256" key="7">
    <source>
        <dbReference type="RuleBase" id="RU000384"/>
    </source>
</evidence>
<dbReference type="InterPro" id="IPR014746">
    <property type="entry name" value="Gln_synth/guanido_kin_cat_dom"/>
</dbReference>
<evidence type="ECO:0000256" key="2">
    <source>
        <dbReference type="ARBA" id="ARBA00037583"/>
    </source>
</evidence>